<dbReference type="Proteomes" id="UP000070366">
    <property type="component" value="Unassembled WGS sequence"/>
</dbReference>
<evidence type="ECO:0000256" key="1">
    <source>
        <dbReference type="SAM" id="Phobius"/>
    </source>
</evidence>
<keyword evidence="1" id="KW-1133">Transmembrane helix</keyword>
<dbReference type="RefSeq" id="WP_258106493.1">
    <property type="nucleotide sequence ID" value="NZ_CABMOF010000008.1"/>
</dbReference>
<evidence type="ECO:0000313" key="2">
    <source>
        <dbReference type="EMBL" id="KXK65254.1"/>
    </source>
</evidence>
<dbReference type="AlphaFoldDB" id="A0A136Q3T6"/>
<protein>
    <submittedName>
        <fullName evidence="2">Uncharacterized protein</fullName>
    </submittedName>
</protein>
<accession>A0A136Q3T6</accession>
<organism evidence="2 3">
    <name type="scientific">Christensenella minuta</name>
    <dbReference type="NCBI Taxonomy" id="626937"/>
    <lineage>
        <taxon>Bacteria</taxon>
        <taxon>Bacillati</taxon>
        <taxon>Bacillota</taxon>
        <taxon>Clostridia</taxon>
        <taxon>Christensenellales</taxon>
        <taxon>Christensenellaceae</taxon>
        <taxon>Christensenella</taxon>
    </lineage>
</organism>
<keyword evidence="3" id="KW-1185">Reference proteome</keyword>
<feature type="transmembrane region" description="Helical" evidence="1">
    <location>
        <begin position="7"/>
        <end position="25"/>
    </location>
</feature>
<dbReference type="EMBL" id="LSZW01000062">
    <property type="protein sequence ID" value="KXK65254.1"/>
    <property type="molecule type" value="Genomic_DNA"/>
</dbReference>
<keyword evidence="1" id="KW-0472">Membrane</keyword>
<reference evidence="3" key="1">
    <citation type="submission" date="2016-02" db="EMBL/GenBank/DDBJ databases">
        <authorList>
            <person name="Mitreva M."/>
            <person name="Pepin K.H."/>
            <person name="Mihindukulasuriya K.A."/>
            <person name="Fulton R."/>
            <person name="Fronick C."/>
            <person name="O'Laughlin M."/>
            <person name="Miner T."/>
            <person name="Herter B."/>
            <person name="Rosa B.A."/>
            <person name="Cordes M."/>
            <person name="Tomlinson C."/>
            <person name="Wollam A."/>
            <person name="Palsikar V.B."/>
            <person name="Mardis E.R."/>
            <person name="Wilson R.K."/>
        </authorList>
    </citation>
    <scope>NUCLEOTIDE SEQUENCE [LARGE SCALE GENOMIC DNA]</scope>
    <source>
        <strain evidence="3">DSM 22607</strain>
    </source>
</reference>
<name>A0A136Q3T6_9FIRM</name>
<proteinExistence type="predicted"/>
<sequence length="42" mass="4599">MEKMKKALYTAGVLIGTVFLVTAGANEKEALELLPDYGKKKE</sequence>
<gene>
    <name evidence="2" type="ORF">HMPREF3293_01843</name>
</gene>
<dbReference type="STRING" id="626937.HMPREF3293_01843"/>
<comment type="caution">
    <text evidence="2">The sequence shown here is derived from an EMBL/GenBank/DDBJ whole genome shotgun (WGS) entry which is preliminary data.</text>
</comment>
<keyword evidence="1" id="KW-0812">Transmembrane</keyword>
<evidence type="ECO:0000313" key="3">
    <source>
        <dbReference type="Proteomes" id="UP000070366"/>
    </source>
</evidence>